<organism evidence="2 3">
    <name type="scientific">Candidatus Symbiobacter mobilis CR</name>
    <dbReference type="NCBI Taxonomy" id="946483"/>
    <lineage>
        <taxon>Bacteria</taxon>
        <taxon>Pseudomonadati</taxon>
        <taxon>Pseudomonadota</taxon>
        <taxon>Betaproteobacteria</taxon>
        <taxon>Burkholderiales</taxon>
        <taxon>Comamonadaceae</taxon>
    </lineage>
</organism>
<keyword evidence="3" id="KW-1185">Reference proteome</keyword>
<dbReference type="CDD" id="cd05232">
    <property type="entry name" value="UDP_G4E_4_SDR_e"/>
    <property type="match status" value="1"/>
</dbReference>
<dbReference type="PANTHER" id="PTHR43245:SF58">
    <property type="entry name" value="BLL5923 PROTEIN"/>
    <property type="match status" value="1"/>
</dbReference>
<dbReference type="Proteomes" id="UP000017184">
    <property type="component" value="Chromosome"/>
</dbReference>
<dbReference type="InterPro" id="IPR050177">
    <property type="entry name" value="Lipid_A_modif_metabolic_enz"/>
</dbReference>
<dbReference type="HOGENOM" id="CLU_007383_6_1_4"/>
<reference evidence="2 3" key="1">
    <citation type="journal article" date="2013" name="Genome Biol.">
        <title>Genomic analysis reveals key aspects of prokaryotic symbiosis in the phototrophic consortium "Chlorochromatium aggregatum".</title>
        <authorList>
            <person name="Liu Z."/>
            <person name="Muller J."/>
            <person name="Li T."/>
            <person name="Alvey R.M."/>
            <person name="Vogl K."/>
            <person name="Frigaard N.U."/>
            <person name="Rockwell N.C."/>
            <person name="Boyd E.S."/>
            <person name="Tomsho L.P."/>
            <person name="Schuster S.C."/>
            <person name="Henke P."/>
            <person name="Rohde M."/>
            <person name="Overmann J."/>
            <person name="Bryant D.A."/>
        </authorList>
    </citation>
    <scope>NUCLEOTIDE SEQUENCE [LARGE SCALE GENOMIC DNA]</scope>
    <source>
        <strain evidence="2">CR</strain>
    </source>
</reference>
<evidence type="ECO:0000259" key="1">
    <source>
        <dbReference type="Pfam" id="PF01370"/>
    </source>
</evidence>
<dbReference type="AlphaFoldDB" id="U5NCB8"/>
<dbReference type="eggNOG" id="COG0451">
    <property type="taxonomic scope" value="Bacteria"/>
</dbReference>
<dbReference type="PANTHER" id="PTHR43245">
    <property type="entry name" value="BIFUNCTIONAL POLYMYXIN RESISTANCE PROTEIN ARNA"/>
    <property type="match status" value="1"/>
</dbReference>
<dbReference type="STRING" id="946483.Cenrod_1769"/>
<dbReference type="SUPFAM" id="SSF51735">
    <property type="entry name" value="NAD(P)-binding Rossmann-fold domains"/>
    <property type="match status" value="1"/>
</dbReference>
<dbReference type="RefSeq" id="WP_022774136.1">
    <property type="nucleotide sequence ID" value="NC_022576.1"/>
</dbReference>
<evidence type="ECO:0000313" key="2">
    <source>
        <dbReference type="EMBL" id="AGX87853.1"/>
    </source>
</evidence>
<name>U5NCB8_9BURK</name>
<sequence length="322" mass="34807">MTTGMTVLVTGANGWIGQALCARLRREGVDVRAAIRKEGAGTRTGVETGVETRYIIVGDIGADTDWSPALAGVDTVVHLAARVHQMRETAPDPLAAYRQTNVDATRKLVRDAARCGVRRFVFLSSVKVMGECSPVGQPFREADMPQPQDHYGRSKFEAETALWQEAGAMEAVVLRPPLVYGPGVRANFAALLRAVRQGWPLPVGSVDARRSLVALDNLVDALCVAMRHPRAAGEVFFVSDGQDLSVADLVRMLAQAMHRAPRIVPVPVELLHCAGWCAGKAAAVERLCSPLQVDSTKLRTMLGWIPPLSLEEGLRQTVEGTE</sequence>
<dbReference type="KEGG" id="cbx:Cenrod_1769"/>
<gene>
    <name evidence="2" type="ORF">Cenrod_1769</name>
</gene>
<evidence type="ECO:0000313" key="3">
    <source>
        <dbReference type="Proteomes" id="UP000017184"/>
    </source>
</evidence>
<dbReference type="InterPro" id="IPR036291">
    <property type="entry name" value="NAD(P)-bd_dom_sf"/>
</dbReference>
<dbReference type="InterPro" id="IPR001509">
    <property type="entry name" value="Epimerase_deHydtase"/>
</dbReference>
<dbReference type="Pfam" id="PF01370">
    <property type="entry name" value="Epimerase"/>
    <property type="match status" value="1"/>
</dbReference>
<protein>
    <submittedName>
        <fullName evidence="2">Nucleoside-diphosphate-sugar epimerase</fullName>
    </submittedName>
</protein>
<dbReference type="PATRIC" id="fig|946483.4.peg.1788"/>
<proteinExistence type="predicted"/>
<dbReference type="EMBL" id="CP004885">
    <property type="protein sequence ID" value="AGX87853.1"/>
    <property type="molecule type" value="Genomic_DNA"/>
</dbReference>
<accession>U5NCB8</accession>
<feature type="domain" description="NAD-dependent epimerase/dehydratase" evidence="1">
    <location>
        <begin position="7"/>
        <end position="235"/>
    </location>
</feature>
<dbReference type="Gene3D" id="3.40.50.720">
    <property type="entry name" value="NAD(P)-binding Rossmann-like Domain"/>
    <property type="match status" value="1"/>
</dbReference>